<organism evidence="2 3">
    <name type="scientific">Prorocentrum cordatum</name>
    <dbReference type="NCBI Taxonomy" id="2364126"/>
    <lineage>
        <taxon>Eukaryota</taxon>
        <taxon>Sar</taxon>
        <taxon>Alveolata</taxon>
        <taxon>Dinophyceae</taxon>
        <taxon>Prorocentrales</taxon>
        <taxon>Prorocentraceae</taxon>
        <taxon>Prorocentrum</taxon>
    </lineage>
</organism>
<name>A0ABN9WVI1_9DINO</name>
<accession>A0ABN9WVI1</accession>
<keyword evidence="3" id="KW-1185">Reference proteome</keyword>
<proteinExistence type="predicted"/>
<gene>
    <name evidence="2" type="ORF">PCOR1329_LOCUS70955</name>
</gene>
<feature type="compositionally biased region" description="Basic and acidic residues" evidence="1">
    <location>
        <begin position="83"/>
        <end position="93"/>
    </location>
</feature>
<feature type="non-terminal residue" evidence="2">
    <location>
        <position position="153"/>
    </location>
</feature>
<sequence>MGQRDLTKPFSDKVFRKVCLDCKVGKNRAFSSKVEASTPSTRTIPDKRHTEQLNEKDALIAKLQKQLKDGKGQGGAVGGDADAGERSATKEELAKVTECTERLEPEAEDAVVAAILVKKRAREKEFPSLLLAEKPSATQIRTLEAQMTKLQNQ</sequence>
<dbReference type="Proteomes" id="UP001189429">
    <property type="component" value="Unassembled WGS sequence"/>
</dbReference>
<comment type="caution">
    <text evidence="2">The sequence shown here is derived from an EMBL/GenBank/DDBJ whole genome shotgun (WGS) entry which is preliminary data.</text>
</comment>
<feature type="region of interest" description="Disordered" evidence="1">
    <location>
        <begin position="69"/>
        <end position="93"/>
    </location>
</feature>
<dbReference type="EMBL" id="CAUYUJ010019393">
    <property type="protein sequence ID" value="CAK0890854.1"/>
    <property type="molecule type" value="Genomic_DNA"/>
</dbReference>
<evidence type="ECO:0000313" key="2">
    <source>
        <dbReference type="EMBL" id="CAK0890854.1"/>
    </source>
</evidence>
<reference evidence="2" key="1">
    <citation type="submission" date="2023-10" db="EMBL/GenBank/DDBJ databases">
        <authorList>
            <person name="Chen Y."/>
            <person name="Shah S."/>
            <person name="Dougan E. K."/>
            <person name="Thang M."/>
            <person name="Chan C."/>
        </authorList>
    </citation>
    <scope>NUCLEOTIDE SEQUENCE [LARGE SCALE GENOMIC DNA]</scope>
</reference>
<evidence type="ECO:0000256" key="1">
    <source>
        <dbReference type="SAM" id="MobiDB-lite"/>
    </source>
</evidence>
<evidence type="ECO:0000313" key="3">
    <source>
        <dbReference type="Proteomes" id="UP001189429"/>
    </source>
</evidence>
<protein>
    <submittedName>
        <fullName evidence="2">Uncharacterized protein</fullName>
    </submittedName>
</protein>